<keyword evidence="10" id="KW-1185">Reference proteome</keyword>
<dbReference type="Pfam" id="PF08700">
    <property type="entry name" value="VPS51_Exo84_N"/>
    <property type="match status" value="1"/>
</dbReference>
<feature type="region of interest" description="Disordered" evidence="7">
    <location>
        <begin position="359"/>
        <end position="380"/>
    </location>
</feature>
<dbReference type="InterPro" id="IPR032403">
    <property type="entry name" value="Exo84_C"/>
</dbReference>
<feature type="compositionally biased region" description="Low complexity" evidence="7">
    <location>
        <begin position="686"/>
        <end position="705"/>
    </location>
</feature>
<dbReference type="SUPFAM" id="SSF50729">
    <property type="entry name" value="PH domain-like"/>
    <property type="match status" value="1"/>
</dbReference>
<dbReference type="OrthoDB" id="642193at2759"/>
<evidence type="ECO:0000256" key="1">
    <source>
        <dbReference type="ARBA" id="ARBA00004398"/>
    </source>
</evidence>
<feature type="compositionally biased region" description="Polar residues" evidence="7">
    <location>
        <begin position="661"/>
        <end position="671"/>
    </location>
</feature>
<keyword evidence="5" id="KW-0268">Exocytosis</keyword>
<dbReference type="Proteomes" id="UP000717328">
    <property type="component" value="Unassembled WGS sequence"/>
</dbReference>
<dbReference type="Gene3D" id="1.20.58.1210">
    <property type="entry name" value="Exo84p, N-terminal helical domain"/>
    <property type="match status" value="1"/>
</dbReference>
<evidence type="ECO:0000256" key="3">
    <source>
        <dbReference type="ARBA" id="ARBA00021269"/>
    </source>
</evidence>
<organism evidence="9 10">
    <name type="scientific">Sphagnurus paluster</name>
    <dbReference type="NCBI Taxonomy" id="117069"/>
    <lineage>
        <taxon>Eukaryota</taxon>
        <taxon>Fungi</taxon>
        <taxon>Dikarya</taxon>
        <taxon>Basidiomycota</taxon>
        <taxon>Agaricomycotina</taxon>
        <taxon>Agaricomycetes</taxon>
        <taxon>Agaricomycetidae</taxon>
        <taxon>Agaricales</taxon>
        <taxon>Tricholomatineae</taxon>
        <taxon>Lyophyllaceae</taxon>
        <taxon>Sphagnurus</taxon>
    </lineage>
</organism>
<accession>A0A9P7FS04</accession>
<dbReference type="Pfam" id="PF25345">
    <property type="entry name" value="PH_EXO84"/>
    <property type="match status" value="1"/>
</dbReference>
<evidence type="ECO:0000256" key="7">
    <source>
        <dbReference type="SAM" id="MobiDB-lite"/>
    </source>
</evidence>
<dbReference type="InterPro" id="IPR016159">
    <property type="entry name" value="Cullin_repeat-like_dom_sf"/>
</dbReference>
<feature type="domain" description="Exocyst component Exo84 C-terminal" evidence="8">
    <location>
        <begin position="420"/>
        <end position="614"/>
    </location>
</feature>
<dbReference type="GO" id="GO:0006887">
    <property type="term" value="P:exocytosis"/>
    <property type="evidence" value="ECO:0007669"/>
    <property type="project" value="UniProtKB-KW"/>
</dbReference>
<comment type="subcellular location">
    <subcellularLocation>
        <location evidence="1">Cytoplasmic vesicle</location>
        <location evidence="1">Secretory vesicle</location>
    </subcellularLocation>
</comment>
<dbReference type="Gene3D" id="2.30.29.30">
    <property type="entry name" value="Pleckstrin-homology domain (PH domain)/Phosphotyrosine-binding domain (PTB)"/>
    <property type="match status" value="1"/>
</dbReference>
<dbReference type="InterPro" id="IPR042561">
    <property type="entry name" value="Exo84_C_1"/>
</dbReference>
<dbReference type="Pfam" id="PF16528">
    <property type="entry name" value="Exo84_C"/>
    <property type="match status" value="1"/>
</dbReference>
<dbReference type="GO" id="GO:0015031">
    <property type="term" value="P:protein transport"/>
    <property type="evidence" value="ECO:0007669"/>
    <property type="project" value="UniProtKB-KW"/>
</dbReference>
<evidence type="ECO:0000313" key="10">
    <source>
        <dbReference type="Proteomes" id="UP000717328"/>
    </source>
</evidence>
<dbReference type="GO" id="GO:0006893">
    <property type="term" value="P:Golgi to plasma membrane transport"/>
    <property type="evidence" value="ECO:0007669"/>
    <property type="project" value="TreeGrafter"/>
</dbReference>
<dbReference type="AlphaFoldDB" id="A0A9P7FS04"/>
<evidence type="ECO:0000313" key="9">
    <source>
        <dbReference type="EMBL" id="KAG5635916.1"/>
    </source>
</evidence>
<proteinExistence type="inferred from homology"/>
<dbReference type="EMBL" id="JABCKI010006002">
    <property type="protein sequence ID" value="KAG5635916.1"/>
    <property type="molecule type" value="Genomic_DNA"/>
</dbReference>
<dbReference type="PANTHER" id="PTHR21426:SF12">
    <property type="entry name" value="EXOCYST COMPLEX COMPONENT 8"/>
    <property type="match status" value="1"/>
</dbReference>
<gene>
    <name evidence="9" type="ORF">H0H81_009678</name>
</gene>
<evidence type="ECO:0000256" key="5">
    <source>
        <dbReference type="ARBA" id="ARBA00022483"/>
    </source>
</evidence>
<dbReference type="InterPro" id="IPR011993">
    <property type="entry name" value="PH-like_dom_sf"/>
</dbReference>
<evidence type="ECO:0000259" key="8">
    <source>
        <dbReference type="Pfam" id="PF16528"/>
    </source>
</evidence>
<feature type="compositionally biased region" description="Basic and acidic residues" evidence="7">
    <location>
        <begin position="359"/>
        <end position="372"/>
    </location>
</feature>
<evidence type="ECO:0000256" key="4">
    <source>
        <dbReference type="ARBA" id="ARBA00022448"/>
    </source>
</evidence>
<comment type="caution">
    <text evidence="9">The sequence shown here is derived from an EMBL/GenBank/DDBJ whole genome shotgun (WGS) entry which is preliminary data.</text>
</comment>
<feature type="region of interest" description="Disordered" evidence="7">
    <location>
        <begin position="1"/>
        <end position="40"/>
    </location>
</feature>
<keyword evidence="4" id="KW-0813">Transport</keyword>
<comment type="similarity">
    <text evidence="2">Belongs to the EXO84 family.</text>
</comment>
<name>A0A9P7FS04_9AGAR</name>
<dbReference type="InterPro" id="IPR033961">
    <property type="entry name" value="Exo84"/>
</dbReference>
<dbReference type="SUPFAM" id="SSF74788">
    <property type="entry name" value="Cullin repeat-like"/>
    <property type="match status" value="1"/>
</dbReference>
<protein>
    <recommendedName>
        <fullName evidence="3">Exocyst complex component EXO84</fullName>
    </recommendedName>
</protein>
<keyword evidence="6" id="KW-0653">Protein transport</keyword>
<feature type="region of interest" description="Disordered" evidence="7">
    <location>
        <begin position="723"/>
        <end position="879"/>
    </location>
</feature>
<dbReference type="Gene3D" id="1.20.58.1220">
    <property type="entry name" value="Exo84p, C-terminal helical domain"/>
    <property type="match status" value="1"/>
</dbReference>
<sequence length="879" mass="96359">MQESSLRTPRRAPNRKPTIGAPIQDGQPIPRGAPKSRVDDRIKKRMSMRYAEMVTSPDGSAVPPMPGLPPGIGTEGMMSLGAGMGMMVEKAKPLDDKRILEDEKFDPDAFLKLKLANSTEAEQRSLQSSLGRVKEETNSELQRNVFKNYAEFVLISKEITTLETEMLELKDLLSEYKSMPSVLHIPDPTNQSSNPNIVSTYKRSSVADLRIMYFNQMQELHAQIEGAAKFAPTMPGRHVVSEVDGLLSLNAATYKVVGRVRFVVLDDLVLVARRRKRKAAGGDGSAIGGSTVNEGKLVAERCWPLGEMLVLDTKDSARMTNVFKIKHGKETHVYRTENAQDKKALLTQFRHVAEELATKKRKEREGEHERRKTLWQAGGGDRSSYAAMPDWMSDLAKGGGEIPGMEVEGGAKEKAERDARWVGEWADDLTVAIALREWDKAVSLVEEGKSKLATTPLLAHKLPHLNAQLTKSLLNSLSLPSVRKSTAVSLISNLLRLKAGPAARSTFLQMRTDVLKAHVRKIRFEGDICSYVGDLAVIYFTGIKHTADWFLASFRENEVASSFIEWTKQQIEDFGEHFRKQVFTSDVEPKVVEKALNVTYAQSKKLLQEYGLDFRFLFEDILVVNPKKSPKPVPSFSFQDHQLPKIEPAPSRRRAATPASNQPTTNQTSLPALQIDSLAPPAALRSGISPGSSSSLPSASSNHSTNSAYSIATAALYNTPNTSTIPASFNPTPRDASRTPASAVPPRSRTPSSAAPPRSRTPVSAAPPRSRTPVSAAPPRSARTPALSPIPPGSSSPAQQDTPVASPLPRRARSPPPSGSPFRPRERDEAQWSSSDRERPPRDARSSPAPPPRSSNRPGSISQTQRPPPVAVPQREGMI</sequence>
<reference evidence="9" key="2">
    <citation type="submission" date="2021-10" db="EMBL/GenBank/DDBJ databases">
        <title>Phylogenomics reveals ancestral predisposition of the termite-cultivated fungus Termitomyces towards a domesticated lifestyle.</title>
        <authorList>
            <person name="Auxier B."/>
            <person name="Grum-Grzhimaylo A."/>
            <person name="Cardenas M.E."/>
            <person name="Lodge J.D."/>
            <person name="Laessoe T."/>
            <person name="Pedersen O."/>
            <person name="Smith M.E."/>
            <person name="Kuyper T.W."/>
            <person name="Franco-Molano E.A."/>
            <person name="Baroni T.J."/>
            <person name="Aanen D.K."/>
        </authorList>
    </citation>
    <scope>NUCLEOTIDE SEQUENCE</scope>
    <source>
        <strain evidence="9">D49</strain>
    </source>
</reference>
<dbReference type="PANTHER" id="PTHR21426">
    <property type="entry name" value="EXOCYST COMPLEX COMPONENT 8"/>
    <property type="match status" value="1"/>
</dbReference>
<evidence type="ECO:0000256" key="2">
    <source>
        <dbReference type="ARBA" id="ARBA00007210"/>
    </source>
</evidence>
<reference evidence="9" key="1">
    <citation type="submission" date="2021-02" db="EMBL/GenBank/DDBJ databases">
        <authorList>
            <person name="Nieuwenhuis M."/>
            <person name="Van De Peppel L.J.J."/>
        </authorList>
    </citation>
    <scope>NUCLEOTIDE SEQUENCE</scope>
    <source>
        <strain evidence="9">D49</strain>
    </source>
</reference>
<feature type="region of interest" description="Disordered" evidence="7">
    <location>
        <begin position="632"/>
        <end position="705"/>
    </location>
</feature>
<dbReference type="GO" id="GO:0030133">
    <property type="term" value="C:transport vesicle"/>
    <property type="evidence" value="ECO:0007669"/>
    <property type="project" value="UniProtKB-SubCell"/>
</dbReference>
<evidence type="ECO:0000256" key="6">
    <source>
        <dbReference type="ARBA" id="ARBA00022927"/>
    </source>
</evidence>
<dbReference type="GO" id="GO:0000145">
    <property type="term" value="C:exocyst"/>
    <property type="evidence" value="ECO:0007669"/>
    <property type="project" value="InterPro"/>
</dbReference>
<feature type="compositionally biased region" description="Basic and acidic residues" evidence="7">
    <location>
        <begin position="823"/>
        <end position="845"/>
    </location>
</feature>
<feature type="compositionally biased region" description="Low complexity" evidence="7">
    <location>
        <begin position="740"/>
        <end position="786"/>
    </location>
</feature>
<dbReference type="InterPro" id="IPR042560">
    <property type="entry name" value="Exo84_C_2"/>
</dbReference>